<dbReference type="RefSeq" id="XP_062780282.1">
    <property type="nucleotide sequence ID" value="XM_062924231.1"/>
</dbReference>
<evidence type="ECO:0000313" key="1">
    <source>
        <dbReference type="EMBL" id="WQF83058.1"/>
    </source>
</evidence>
<accession>A0AAX4IHX0</accession>
<dbReference type="GeneID" id="87944575"/>
<gene>
    <name evidence="1" type="ORF">CDEST_08072</name>
</gene>
<evidence type="ECO:0000313" key="2">
    <source>
        <dbReference type="Proteomes" id="UP001322277"/>
    </source>
</evidence>
<proteinExistence type="predicted"/>
<name>A0AAX4IHX0_9PEZI</name>
<reference evidence="2" key="1">
    <citation type="journal article" date="2023" name="bioRxiv">
        <title>Complete genome of the Medicago anthracnose fungus, Colletotrichum destructivum, reveals a mini-chromosome-like region within a core chromosome.</title>
        <authorList>
            <person name="Lapalu N."/>
            <person name="Simon A."/>
            <person name="Lu A."/>
            <person name="Plaumann P.-L."/>
            <person name="Amselem J."/>
            <person name="Pigne S."/>
            <person name="Auger A."/>
            <person name="Koch C."/>
            <person name="Dallery J.-F."/>
            <person name="O'Connell R.J."/>
        </authorList>
    </citation>
    <scope>NUCLEOTIDE SEQUENCE [LARGE SCALE GENOMIC DNA]</scope>
    <source>
        <strain evidence="2">CBS 520.97</strain>
    </source>
</reference>
<organism evidence="1 2">
    <name type="scientific">Colletotrichum destructivum</name>
    <dbReference type="NCBI Taxonomy" id="34406"/>
    <lineage>
        <taxon>Eukaryota</taxon>
        <taxon>Fungi</taxon>
        <taxon>Dikarya</taxon>
        <taxon>Ascomycota</taxon>
        <taxon>Pezizomycotina</taxon>
        <taxon>Sordariomycetes</taxon>
        <taxon>Hypocreomycetidae</taxon>
        <taxon>Glomerellales</taxon>
        <taxon>Glomerellaceae</taxon>
        <taxon>Colletotrichum</taxon>
        <taxon>Colletotrichum destructivum species complex</taxon>
    </lineage>
</organism>
<dbReference type="EMBL" id="CP137309">
    <property type="protein sequence ID" value="WQF83058.1"/>
    <property type="molecule type" value="Genomic_DNA"/>
</dbReference>
<dbReference type="Proteomes" id="UP001322277">
    <property type="component" value="Chromosome 5"/>
</dbReference>
<dbReference type="AlphaFoldDB" id="A0AAX4IHX0"/>
<dbReference type="KEGG" id="cdet:87944575"/>
<sequence>MQSAEHPHRRFGMFSWQGACRMSDGAPVSAHFSRRTSHPSPTRPGYSSVVRHAAANRSLPSCLSVILSNSAHGCPHALLMNNRNWDQSGIGGESKQWPMFFPLLTPPVNHRWLTIWRIRLDALSYSSQQNLADTDCPLATLAFTTSVRLMRSIIRPARWPKLPQLLARITVSLDHRLLESFMTLACPFPRGDWPAP</sequence>
<protein>
    <submittedName>
        <fullName evidence="1">Uncharacterized protein</fullName>
    </submittedName>
</protein>
<keyword evidence="2" id="KW-1185">Reference proteome</keyword>